<keyword evidence="8 9" id="KW-0472">Membrane</keyword>
<reference evidence="11 12" key="1">
    <citation type="submission" date="2018-10" db="EMBL/GenBank/DDBJ databases">
        <title>Genomic Encyclopedia of Type Strains, Phase IV (KMG-IV): sequencing the most valuable type-strain genomes for metagenomic binning, comparative biology and taxonomic classification.</title>
        <authorList>
            <person name="Goeker M."/>
        </authorList>
    </citation>
    <scope>NUCLEOTIDE SEQUENCE [LARGE SCALE GENOMIC DNA]</scope>
    <source>
        <strain evidence="11 12">DSM 22228</strain>
    </source>
</reference>
<dbReference type="OrthoDB" id="9809799at2"/>
<accession>A0A495RIA0</accession>
<dbReference type="EMBL" id="RBWY01000001">
    <property type="protein sequence ID" value="RKS87263.1"/>
    <property type="molecule type" value="Genomic_DNA"/>
</dbReference>
<comment type="caution">
    <text evidence="11">The sequence shown here is derived from an EMBL/GenBank/DDBJ whole genome shotgun (WGS) entry which is preliminary data.</text>
</comment>
<evidence type="ECO:0000313" key="11">
    <source>
        <dbReference type="EMBL" id="RKS87263.1"/>
    </source>
</evidence>
<evidence type="ECO:0000259" key="10">
    <source>
        <dbReference type="PROSITE" id="PS50928"/>
    </source>
</evidence>
<keyword evidence="3 9" id="KW-0813">Transport</keyword>
<evidence type="ECO:0000256" key="5">
    <source>
        <dbReference type="ARBA" id="ARBA00022692"/>
    </source>
</evidence>
<dbReference type="AlphaFoldDB" id="A0A495RIA0"/>
<organism evidence="11 12">
    <name type="scientific">Orbus hercynius</name>
    <dbReference type="NCBI Taxonomy" id="593135"/>
    <lineage>
        <taxon>Bacteria</taxon>
        <taxon>Pseudomonadati</taxon>
        <taxon>Pseudomonadota</taxon>
        <taxon>Gammaproteobacteria</taxon>
        <taxon>Orbales</taxon>
        <taxon>Orbaceae</taxon>
        <taxon>Orbus</taxon>
    </lineage>
</organism>
<evidence type="ECO:0000256" key="9">
    <source>
        <dbReference type="RuleBase" id="RU363032"/>
    </source>
</evidence>
<evidence type="ECO:0000256" key="7">
    <source>
        <dbReference type="ARBA" id="ARBA00022989"/>
    </source>
</evidence>
<keyword evidence="5 9" id="KW-0812">Transmembrane</keyword>
<protein>
    <submittedName>
        <fullName evidence="11">Amino acid ABC transporter membrane protein 2 (PAAT family)</fullName>
    </submittedName>
</protein>
<dbReference type="PANTHER" id="PTHR30614">
    <property type="entry name" value="MEMBRANE COMPONENT OF AMINO ACID ABC TRANSPORTER"/>
    <property type="match status" value="1"/>
</dbReference>
<sequence length="233" mass="26000">MDFSQLIKGFDVVWQNLDYLAWGNYPDGPISGIALTLLMSLAAIVLATGLGIIAGIGLVVLTSWPRRILVTILAFLQAIPIIMLIFWSYFLVPVLFQIDVPAIFTVIMALALIGAAYIAYAVFAGMIAITDEQWQAAYSLGLKRQQVIVYIILPQAIRMMMPSFINQWISLIKDSSLAYIVGVAEFTFLATQVNNRVIVNPTQIFLFVIAVYFVICWSLNFAASRFIKQYQLS</sequence>
<dbReference type="CDD" id="cd06261">
    <property type="entry name" value="TM_PBP2"/>
    <property type="match status" value="1"/>
</dbReference>
<feature type="transmembrane region" description="Helical" evidence="9">
    <location>
        <begin position="33"/>
        <end position="61"/>
    </location>
</feature>
<keyword evidence="7 9" id="KW-1133">Transmembrane helix</keyword>
<evidence type="ECO:0000256" key="1">
    <source>
        <dbReference type="ARBA" id="ARBA00004429"/>
    </source>
</evidence>
<dbReference type="InterPro" id="IPR000515">
    <property type="entry name" value="MetI-like"/>
</dbReference>
<comment type="subcellular location">
    <subcellularLocation>
        <location evidence="1">Cell inner membrane</location>
        <topology evidence="1">Multi-pass membrane protein</topology>
    </subcellularLocation>
    <subcellularLocation>
        <location evidence="9">Cell membrane</location>
        <topology evidence="9">Multi-pass membrane protein</topology>
    </subcellularLocation>
</comment>
<dbReference type="PROSITE" id="PS50928">
    <property type="entry name" value="ABC_TM1"/>
    <property type="match status" value="1"/>
</dbReference>
<dbReference type="InterPro" id="IPR043429">
    <property type="entry name" value="ArtM/GltK/GlnP/TcyL/YhdX-like"/>
</dbReference>
<name>A0A495RIA0_9GAMM</name>
<dbReference type="RefSeq" id="WP_121144164.1">
    <property type="nucleotide sequence ID" value="NZ_RBWY01000001.1"/>
</dbReference>
<evidence type="ECO:0000256" key="2">
    <source>
        <dbReference type="ARBA" id="ARBA00010072"/>
    </source>
</evidence>
<feature type="transmembrane region" description="Helical" evidence="9">
    <location>
        <begin position="204"/>
        <end position="223"/>
    </location>
</feature>
<feature type="transmembrane region" description="Helical" evidence="9">
    <location>
        <begin position="68"/>
        <end position="90"/>
    </location>
</feature>
<evidence type="ECO:0000313" key="12">
    <source>
        <dbReference type="Proteomes" id="UP000278542"/>
    </source>
</evidence>
<keyword evidence="6" id="KW-0029">Amino-acid transport</keyword>
<evidence type="ECO:0000256" key="3">
    <source>
        <dbReference type="ARBA" id="ARBA00022448"/>
    </source>
</evidence>
<gene>
    <name evidence="11" type="ORF">DES39_0483</name>
</gene>
<proteinExistence type="inferred from homology"/>
<dbReference type="NCBIfam" id="TIGR01726">
    <property type="entry name" value="HEQRo_perm_3TM"/>
    <property type="match status" value="1"/>
</dbReference>
<feature type="transmembrane region" description="Helical" evidence="9">
    <location>
        <begin position="147"/>
        <end position="169"/>
    </location>
</feature>
<dbReference type="GO" id="GO:0022857">
    <property type="term" value="F:transmembrane transporter activity"/>
    <property type="evidence" value="ECO:0007669"/>
    <property type="project" value="InterPro"/>
</dbReference>
<keyword evidence="4" id="KW-1003">Cell membrane</keyword>
<feature type="transmembrane region" description="Helical" evidence="9">
    <location>
        <begin position="102"/>
        <end position="127"/>
    </location>
</feature>
<dbReference type="SUPFAM" id="SSF161098">
    <property type="entry name" value="MetI-like"/>
    <property type="match status" value="1"/>
</dbReference>
<dbReference type="GO" id="GO:0006865">
    <property type="term" value="P:amino acid transport"/>
    <property type="evidence" value="ECO:0007669"/>
    <property type="project" value="UniProtKB-KW"/>
</dbReference>
<dbReference type="PANTHER" id="PTHR30614:SF21">
    <property type="entry name" value="AMINO ACID ABC TRANSPORTER PERMEASE"/>
    <property type="match status" value="1"/>
</dbReference>
<feature type="domain" description="ABC transmembrane type-1" evidence="10">
    <location>
        <begin position="33"/>
        <end position="215"/>
    </location>
</feature>
<dbReference type="GO" id="GO:0043190">
    <property type="term" value="C:ATP-binding cassette (ABC) transporter complex"/>
    <property type="evidence" value="ECO:0007669"/>
    <property type="project" value="InterPro"/>
</dbReference>
<comment type="similarity">
    <text evidence="2">Belongs to the binding-protein-dependent transport system permease family. HisMQ subfamily.</text>
</comment>
<dbReference type="Pfam" id="PF00528">
    <property type="entry name" value="BPD_transp_1"/>
    <property type="match status" value="1"/>
</dbReference>
<dbReference type="Proteomes" id="UP000278542">
    <property type="component" value="Unassembled WGS sequence"/>
</dbReference>
<dbReference type="InterPro" id="IPR010065">
    <property type="entry name" value="AA_ABC_transptr_permease_3TM"/>
</dbReference>
<dbReference type="InterPro" id="IPR035906">
    <property type="entry name" value="MetI-like_sf"/>
</dbReference>
<evidence type="ECO:0000256" key="6">
    <source>
        <dbReference type="ARBA" id="ARBA00022970"/>
    </source>
</evidence>
<keyword evidence="12" id="KW-1185">Reference proteome</keyword>
<evidence type="ECO:0000256" key="8">
    <source>
        <dbReference type="ARBA" id="ARBA00023136"/>
    </source>
</evidence>
<evidence type="ECO:0000256" key="4">
    <source>
        <dbReference type="ARBA" id="ARBA00022475"/>
    </source>
</evidence>
<dbReference type="Gene3D" id="1.10.3720.10">
    <property type="entry name" value="MetI-like"/>
    <property type="match status" value="1"/>
</dbReference>